<keyword evidence="2" id="KW-1185">Reference proteome</keyword>
<dbReference type="Proteomes" id="UP000585665">
    <property type="component" value="Unassembled WGS sequence"/>
</dbReference>
<gene>
    <name evidence="1" type="ORF">HUK82_02010</name>
</gene>
<comment type="caution">
    <text evidence="1">The sequence shown here is derived from an EMBL/GenBank/DDBJ whole genome shotgun (WGS) entry which is preliminary data.</text>
</comment>
<dbReference type="AlphaFoldDB" id="A0A850PE61"/>
<reference evidence="1 2" key="1">
    <citation type="submission" date="2020-06" db="EMBL/GenBank/DDBJ databases">
        <title>Description of novel acetic acid bacteria.</title>
        <authorList>
            <person name="Sombolestani A."/>
        </authorList>
    </citation>
    <scope>NUCLEOTIDE SEQUENCE [LARGE SCALE GENOMIC DNA]</scope>
    <source>
        <strain evidence="1 2">LMG 27010</strain>
    </source>
</reference>
<accession>A0A850PE61</accession>
<sequence>MQVNELEKARQAASQAGQTAAKNISAGGSAAQDYYNPYVAVGTNYLGSMSNNQAYNSNDTSYIDKAENALNQTTLEQTPGYQWNLSQGEQAATNSAAARGLANSGAALKGASTYASGLADSTYQNQFNDQLSANSSAQGNLTNEFNRQNALLGYGSQAAGASAANALNTATASNQALMEGATGSVAATSGIGNALSGGASALGNTATTYAAYNRLLGNSGASTSPSASSSSGASNWDNYLNAGYS</sequence>
<proteinExistence type="predicted"/>
<organism evidence="1 2">
    <name type="scientific">Ameyamaea chiangmaiensis</name>
    <dbReference type="NCBI Taxonomy" id="442969"/>
    <lineage>
        <taxon>Bacteria</taxon>
        <taxon>Pseudomonadati</taxon>
        <taxon>Pseudomonadota</taxon>
        <taxon>Alphaproteobacteria</taxon>
        <taxon>Acetobacterales</taxon>
        <taxon>Acetobacteraceae</taxon>
        <taxon>Ameyamaea</taxon>
    </lineage>
</organism>
<dbReference type="RefSeq" id="WP_176612360.1">
    <property type="nucleotide sequence ID" value="NZ_JABXXR010000007.1"/>
</dbReference>
<name>A0A850PE61_9PROT</name>
<evidence type="ECO:0000313" key="2">
    <source>
        <dbReference type="Proteomes" id="UP000585665"/>
    </source>
</evidence>
<evidence type="ECO:0000313" key="1">
    <source>
        <dbReference type="EMBL" id="NVN39341.1"/>
    </source>
</evidence>
<protein>
    <submittedName>
        <fullName evidence="1">Uncharacterized protein</fullName>
    </submittedName>
</protein>
<dbReference type="EMBL" id="JABXXR010000007">
    <property type="protein sequence ID" value="NVN39341.1"/>
    <property type="molecule type" value="Genomic_DNA"/>
</dbReference>